<evidence type="ECO:0000256" key="2">
    <source>
        <dbReference type="ARBA" id="ARBA00022695"/>
    </source>
</evidence>
<sequence>MKKYSIDQSPIYKLSSKKKLKEILYIDEKKLKQATQFPAHYSFNKKINGKTRNIQPPINITKKIHERILSLLSRIEVHTFLFSGVKGRSYVCNARKHIASSFFLTIDIKNFFPSTTRKKVFYLFYKMFKCSPDIADTLAKMLTFNNQLVQGSCVSQLLSYLSNYEMFEEINIIANKYNLTFSLYVDDMTFSSSQDFKKSDVIYEIKKILKKSDYQIKRSKLRYSKTGDITGVIIKESHLLVKNKTHRKVFLLREEKNLKKIKQLTGQAKYIQPSFPKKPKLKPPFSQAFSHKALDI</sequence>
<organism evidence="9 10">
    <name type="scientific">Pseudofrancisella aestuarii</name>
    <dbReference type="NCBI Taxonomy" id="2670347"/>
    <lineage>
        <taxon>Bacteria</taxon>
        <taxon>Pseudomonadati</taxon>
        <taxon>Pseudomonadota</taxon>
        <taxon>Gammaproteobacteria</taxon>
        <taxon>Thiotrichales</taxon>
        <taxon>Francisellaceae</taxon>
        <taxon>Pseudofrancisella</taxon>
    </lineage>
</organism>
<dbReference type="InterPro" id="IPR000477">
    <property type="entry name" value="RT_dom"/>
</dbReference>
<name>A0ABV9TCK2_9GAMM</name>
<dbReference type="EC" id="2.7.7.49" evidence="9"/>
<evidence type="ECO:0000256" key="1">
    <source>
        <dbReference type="ARBA" id="ARBA00022679"/>
    </source>
</evidence>
<keyword evidence="1 9" id="KW-0808">Transferase</keyword>
<dbReference type="InterPro" id="IPR000123">
    <property type="entry name" value="Reverse_transcriptase_msDNA"/>
</dbReference>
<evidence type="ECO:0000256" key="4">
    <source>
        <dbReference type="ARBA" id="ARBA00022842"/>
    </source>
</evidence>
<keyword evidence="4" id="KW-0460">Magnesium</keyword>
<keyword evidence="10" id="KW-1185">Reference proteome</keyword>
<keyword evidence="5 9" id="KW-0695">RNA-directed DNA polymerase</keyword>
<keyword evidence="6" id="KW-0051">Antiviral defense</keyword>
<evidence type="ECO:0000256" key="3">
    <source>
        <dbReference type="ARBA" id="ARBA00022723"/>
    </source>
</evidence>
<evidence type="ECO:0000256" key="6">
    <source>
        <dbReference type="ARBA" id="ARBA00023118"/>
    </source>
</evidence>
<accession>A0ABV9TCK2</accession>
<reference evidence="10" key="1">
    <citation type="journal article" date="2019" name="Int. J. Syst. Evol. Microbiol.">
        <title>The Global Catalogue of Microorganisms (GCM) 10K type strain sequencing project: providing services to taxonomists for standard genome sequencing and annotation.</title>
        <authorList>
            <consortium name="The Broad Institute Genomics Platform"/>
            <consortium name="The Broad Institute Genome Sequencing Center for Infectious Disease"/>
            <person name="Wu L."/>
            <person name="Ma J."/>
        </authorList>
    </citation>
    <scope>NUCLEOTIDE SEQUENCE [LARGE SCALE GENOMIC DNA]</scope>
    <source>
        <strain evidence="10">CGMCC 1.13718</strain>
    </source>
</reference>
<dbReference type="PROSITE" id="PS50878">
    <property type="entry name" value="RT_POL"/>
    <property type="match status" value="1"/>
</dbReference>
<proteinExistence type="inferred from homology"/>
<dbReference type="InterPro" id="IPR043502">
    <property type="entry name" value="DNA/RNA_pol_sf"/>
</dbReference>
<comment type="caution">
    <text evidence="9">The sequence shown here is derived from an EMBL/GenBank/DDBJ whole genome shotgun (WGS) entry which is preliminary data.</text>
</comment>
<dbReference type="RefSeq" id="WP_119331220.1">
    <property type="nucleotide sequence ID" value="NZ_JBHSJH010000003.1"/>
</dbReference>
<evidence type="ECO:0000259" key="8">
    <source>
        <dbReference type="PROSITE" id="PS50878"/>
    </source>
</evidence>
<evidence type="ECO:0000313" key="9">
    <source>
        <dbReference type="EMBL" id="MFC4892910.1"/>
    </source>
</evidence>
<dbReference type="Proteomes" id="UP001595926">
    <property type="component" value="Unassembled WGS sequence"/>
</dbReference>
<feature type="domain" description="Reverse transcriptase" evidence="8">
    <location>
        <begin position="1"/>
        <end position="234"/>
    </location>
</feature>
<dbReference type="EMBL" id="JBHSJH010000003">
    <property type="protein sequence ID" value="MFC4892910.1"/>
    <property type="molecule type" value="Genomic_DNA"/>
</dbReference>
<comment type="similarity">
    <text evidence="7">Belongs to the bacterial reverse transcriptase family.</text>
</comment>
<dbReference type="SUPFAM" id="SSF56672">
    <property type="entry name" value="DNA/RNA polymerases"/>
    <property type="match status" value="2"/>
</dbReference>
<evidence type="ECO:0000313" key="10">
    <source>
        <dbReference type="Proteomes" id="UP001595926"/>
    </source>
</evidence>
<dbReference type="GO" id="GO:0003964">
    <property type="term" value="F:RNA-directed DNA polymerase activity"/>
    <property type="evidence" value="ECO:0007669"/>
    <property type="project" value="UniProtKB-KW"/>
</dbReference>
<protein>
    <submittedName>
        <fullName evidence="9">Reverse transcriptase family protein</fullName>
        <ecNumber evidence="9">2.7.7.49</ecNumber>
    </submittedName>
</protein>
<evidence type="ECO:0000256" key="5">
    <source>
        <dbReference type="ARBA" id="ARBA00022918"/>
    </source>
</evidence>
<dbReference type="CDD" id="cd03487">
    <property type="entry name" value="RT_Bac_retron_II"/>
    <property type="match status" value="1"/>
</dbReference>
<dbReference type="Pfam" id="PF00078">
    <property type="entry name" value="RVT_1"/>
    <property type="match status" value="1"/>
</dbReference>
<keyword evidence="3" id="KW-0479">Metal-binding</keyword>
<keyword evidence="2 9" id="KW-0548">Nucleotidyltransferase</keyword>
<gene>
    <name evidence="9" type="ORF">ACFPDQ_07580</name>
</gene>
<dbReference type="PRINTS" id="PR00866">
    <property type="entry name" value="RNADNAPOLMS"/>
</dbReference>
<evidence type="ECO:0000256" key="7">
    <source>
        <dbReference type="ARBA" id="ARBA00034120"/>
    </source>
</evidence>